<dbReference type="PANTHER" id="PTHR19271:SF16">
    <property type="entry name" value="CYTOCHROME B"/>
    <property type="match status" value="1"/>
</dbReference>
<evidence type="ECO:0000313" key="6">
    <source>
        <dbReference type="Proteomes" id="UP000248857"/>
    </source>
</evidence>
<keyword evidence="3" id="KW-0472">Membrane</keyword>
<evidence type="ECO:0000313" key="5">
    <source>
        <dbReference type="EMBL" id="PZD74298.1"/>
    </source>
</evidence>
<dbReference type="SUPFAM" id="SSF81342">
    <property type="entry name" value="Transmembrane di-heme cytochromes"/>
    <property type="match status" value="1"/>
</dbReference>
<organism evidence="5 6">
    <name type="scientific">Acaryochloris thomasi RCC1774</name>
    <dbReference type="NCBI Taxonomy" id="1764569"/>
    <lineage>
        <taxon>Bacteria</taxon>
        <taxon>Bacillati</taxon>
        <taxon>Cyanobacteriota</taxon>
        <taxon>Cyanophyceae</taxon>
        <taxon>Acaryochloridales</taxon>
        <taxon>Acaryochloridaceae</taxon>
        <taxon>Acaryochloris</taxon>
        <taxon>Acaryochloris thomasi</taxon>
    </lineage>
</organism>
<keyword evidence="3" id="KW-1133">Transmembrane helix</keyword>
<dbReference type="InterPro" id="IPR016174">
    <property type="entry name" value="Di-haem_cyt_TM"/>
</dbReference>
<dbReference type="EMBL" id="PQWO01000003">
    <property type="protein sequence ID" value="PZD74298.1"/>
    <property type="molecule type" value="Genomic_DNA"/>
</dbReference>
<dbReference type="OrthoDB" id="9804503at2"/>
<dbReference type="InterPro" id="IPR027387">
    <property type="entry name" value="Cytb/b6-like_sf"/>
</dbReference>
<feature type="transmembrane region" description="Helical" evidence="3">
    <location>
        <begin position="12"/>
        <end position="38"/>
    </location>
</feature>
<dbReference type="InterPro" id="IPR005797">
    <property type="entry name" value="Cyt_b/b6_N"/>
</dbReference>
<evidence type="ECO:0000256" key="3">
    <source>
        <dbReference type="SAM" id="Phobius"/>
    </source>
</evidence>
<feature type="transmembrane region" description="Helical" evidence="3">
    <location>
        <begin position="98"/>
        <end position="120"/>
    </location>
</feature>
<name>A0A2W1JLV3_9CYAN</name>
<feature type="domain" description="Cytochrome b/b6 N-terminal region profile" evidence="4">
    <location>
        <begin position="1"/>
        <end position="195"/>
    </location>
</feature>
<protein>
    <submittedName>
        <fullName evidence="5">Cytochrome bc complex cytochrome b subunit</fullName>
    </submittedName>
</protein>
<sequence length="231" mass="25433">MNTTPYIRLRRLSTLIAVSILTLFTLSGVTGILLAFYYDPAAGEAYNSLQNIVENVSSGWLIYSIHNLAGNGIITLAMVQMVILFLGRQFNRHWWLSWISGGLLLLNLMGLGWTSMILGWNQEGFWRLKIELGQISGIPVVGETLARILTGGVGIGTATIQHLYTLHSYVLALTALGLAVTHLTVLIRQQQDDRLFVLDKLEKLVQGSELSEEAASETATSEEREKVTSAS</sequence>
<comment type="caution">
    <text evidence="5">The sequence shown here is derived from an EMBL/GenBank/DDBJ whole genome shotgun (WGS) entry which is preliminary data.</text>
</comment>
<evidence type="ECO:0000256" key="1">
    <source>
        <dbReference type="ARBA" id="ARBA00022531"/>
    </source>
</evidence>
<keyword evidence="6" id="KW-1185">Reference proteome</keyword>
<gene>
    <name evidence="5" type="primary">petB_1</name>
    <name evidence="5" type="ORF">C1752_01263</name>
</gene>
<feature type="transmembrane region" description="Helical" evidence="3">
    <location>
        <begin position="58"/>
        <end position="86"/>
    </location>
</feature>
<dbReference type="GO" id="GO:0015979">
    <property type="term" value="P:photosynthesis"/>
    <property type="evidence" value="ECO:0007669"/>
    <property type="project" value="UniProtKB-KW"/>
</dbReference>
<evidence type="ECO:0000256" key="2">
    <source>
        <dbReference type="SAM" id="MobiDB-lite"/>
    </source>
</evidence>
<dbReference type="Proteomes" id="UP000248857">
    <property type="component" value="Unassembled WGS sequence"/>
</dbReference>
<dbReference type="PANTHER" id="PTHR19271">
    <property type="entry name" value="CYTOCHROME B"/>
    <property type="match status" value="1"/>
</dbReference>
<dbReference type="PROSITE" id="PS51002">
    <property type="entry name" value="CYTB_NTER"/>
    <property type="match status" value="1"/>
</dbReference>
<keyword evidence="1" id="KW-0602">Photosynthesis</keyword>
<dbReference type="GO" id="GO:0016020">
    <property type="term" value="C:membrane"/>
    <property type="evidence" value="ECO:0007669"/>
    <property type="project" value="InterPro"/>
</dbReference>
<dbReference type="AlphaFoldDB" id="A0A2W1JLV3"/>
<dbReference type="GO" id="GO:0016491">
    <property type="term" value="F:oxidoreductase activity"/>
    <property type="evidence" value="ECO:0007669"/>
    <property type="project" value="InterPro"/>
</dbReference>
<dbReference type="GO" id="GO:0009055">
    <property type="term" value="F:electron transfer activity"/>
    <property type="evidence" value="ECO:0007669"/>
    <property type="project" value="InterPro"/>
</dbReference>
<evidence type="ECO:0000259" key="4">
    <source>
        <dbReference type="PROSITE" id="PS51002"/>
    </source>
</evidence>
<feature type="region of interest" description="Disordered" evidence="2">
    <location>
        <begin position="209"/>
        <end position="231"/>
    </location>
</feature>
<keyword evidence="3" id="KW-0812">Transmembrane</keyword>
<reference evidence="5 6" key="1">
    <citation type="journal article" date="2018" name="Sci. Rep.">
        <title>A novel species of the marine cyanobacterium Acaryochloris with a unique pigment content and lifestyle.</title>
        <authorList>
            <person name="Partensky F."/>
            <person name="Six C."/>
            <person name="Ratin M."/>
            <person name="Garczarek L."/>
            <person name="Vaulot D."/>
            <person name="Probert I."/>
            <person name="Calteau A."/>
            <person name="Gourvil P."/>
            <person name="Marie D."/>
            <person name="Grebert T."/>
            <person name="Bouchier C."/>
            <person name="Le Panse S."/>
            <person name="Gachenot M."/>
            <person name="Rodriguez F."/>
            <person name="Garrido J.L."/>
        </authorList>
    </citation>
    <scope>NUCLEOTIDE SEQUENCE [LARGE SCALE GENOMIC DNA]</scope>
    <source>
        <strain evidence="5 6">RCC1774</strain>
    </source>
</reference>
<dbReference type="Gene3D" id="1.20.810.10">
    <property type="entry name" value="Cytochrome Bc1 Complex, Chain C"/>
    <property type="match status" value="1"/>
</dbReference>
<dbReference type="GO" id="GO:0022904">
    <property type="term" value="P:respiratory electron transport chain"/>
    <property type="evidence" value="ECO:0007669"/>
    <property type="project" value="InterPro"/>
</dbReference>
<accession>A0A2W1JLV3</accession>
<dbReference type="Pfam" id="PF00033">
    <property type="entry name" value="Cytochrome_B"/>
    <property type="match status" value="1"/>
</dbReference>
<proteinExistence type="predicted"/>
<feature type="compositionally biased region" description="Basic and acidic residues" evidence="2">
    <location>
        <begin position="221"/>
        <end position="231"/>
    </location>
</feature>
<dbReference type="RefSeq" id="WP_110985237.1">
    <property type="nucleotide sequence ID" value="NZ_CAWNWM010000003.1"/>
</dbReference>
<feature type="transmembrane region" description="Helical" evidence="3">
    <location>
        <begin position="166"/>
        <end position="187"/>
    </location>
</feature>